<dbReference type="EMBL" id="NMUL01000089">
    <property type="protein sequence ID" value="OXM59233.1"/>
    <property type="molecule type" value="Genomic_DNA"/>
</dbReference>
<feature type="region of interest" description="Disordered" evidence="1">
    <location>
        <begin position="21"/>
        <end position="53"/>
    </location>
</feature>
<reference evidence="4" key="1">
    <citation type="submission" date="2017-07" db="EMBL/GenBank/DDBJ databases">
        <title>Comparative genome mining reveals phylogenetic distribution patterns of secondary metabolites in Amycolatopsis.</title>
        <authorList>
            <person name="Adamek M."/>
            <person name="Alanjary M."/>
            <person name="Sales-Ortells H."/>
            <person name="Goodfellow M."/>
            <person name="Bull A.T."/>
            <person name="Kalinowski J."/>
            <person name="Ziemert N."/>
        </authorList>
    </citation>
    <scope>NUCLEOTIDE SEQUENCE [LARGE SCALE GENOMIC DNA]</scope>
    <source>
        <strain evidence="4">H5</strain>
    </source>
</reference>
<accession>A0A229SK70</accession>
<keyword evidence="2" id="KW-0732">Signal</keyword>
<dbReference type="Proteomes" id="UP000215199">
    <property type="component" value="Unassembled WGS sequence"/>
</dbReference>
<evidence type="ECO:0000256" key="2">
    <source>
        <dbReference type="SAM" id="SignalP"/>
    </source>
</evidence>
<dbReference type="Pfam" id="PF12079">
    <property type="entry name" value="DUF3558"/>
    <property type="match status" value="1"/>
</dbReference>
<name>A0A229SK70_9PSEU</name>
<protein>
    <recommendedName>
        <fullName evidence="5">DUF3558 domain-containing protein</fullName>
    </recommendedName>
</protein>
<organism evidence="3 4">
    <name type="scientific">Amycolatopsis vastitatis</name>
    <dbReference type="NCBI Taxonomy" id="1905142"/>
    <lineage>
        <taxon>Bacteria</taxon>
        <taxon>Bacillati</taxon>
        <taxon>Actinomycetota</taxon>
        <taxon>Actinomycetes</taxon>
        <taxon>Pseudonocardiales</taxon>
        <taxon>Pseudonocardiaceae</taxon>
        <taxon>Amycolatopsis</taxon>
    </lineage>
</organism>
<feature type="compositionally biased region" description="Low complexity" evidence="1">
    <location>
        <begin position="27"/>
        <end position="43"/>
    </location>
</feature>
<evidence type="ECO:0008006" key="5">
    <source>
        <dbReference type="Google" id="ProtNLM"/>
    </source>
</evidence>
<dbReference type="OrthoDB" id="3678908at2"/>
<feature type="chain" id="PRO_5013053715" description="DUF3558 domain-containing protein" evidence="2">
    <location>
        <begin position="23"/>
        <end position="209"/>
    </location>
</feature>
<proteinExistence type="predicted"/>
<dbReference type="RefSeq" id="WP_093954398.1">
    <property type="nucleotide sequence ID" value="NZ_NMUL01000089.1"/>
</dbReference>
<evidence type="ECO:0000256" key="1">
    <source>
        <dbReference type="SAM" id="MobiDB-lite"/>
    </source>
</evidence>
<feature type="signal peptide" evidence="2">
    <location>
        <begin position="1"/>
        <end position="22"/>
    </location>
</feature>
<evidence type="ECO:0000313" key="3">
    <source>
        <dbReference type="EMBL" id="OXM59233.1"/>
    </source>
</evidence>
<evidence type="ECO:0000313" key="4">
    <source>
        <dbReference type="Proteomes" id="UP000215199"/>
    </source>
</evidence>
<dbReference type="InterPro" id="IPR024520">
    <property type="entry name" value="DUF3558"/>
</dbReference>
<gene>
    <name evidence="3" type="ORF">CF165_48650</name>
</gene>
<sequence length="209" mass="21852">MRRTIVLLSASLLALTACTSKNDGTPSASANTSSQSSSSSSPAEVPGPGVPKVETPIEITHFKQAPCDALTAPQVTELLGSGIVPKPEVKGEAGPQCRWDSSRVSQAGIGVIFTSVDNRGITRVYEAQGKEYKFFKPLASVDGYPVAAYDAAGDRTSYGNCTIALGTSDNQTVDIDVTLSEENVTKKKDPCLAARDVATMVLGNLRGAK</sequence>
<keyword evidence="4" id="KW-1185">Reference proteome</keyword>
<comment type="caution">
    <text evidence="3">The sequence shown here is derived from an EMBL/GenBank/DDBJ whole genome shotgun (WGS) entry which is preliminary data.</text>
</comment>
<dbReference type="AlphaFoldDB" id="A0A229SK70"/>
<dbReference type="PROSITE" id="PS51257">
    <property type="entry name" value="PROKAR_LIPOPROTEIN"/>
    <property type="match status" value="1"/>
</dbReference>